<keyword evidence="2 5" id="KW-0808">Transferase</keyword>
<dbReference type="InterPro" id="IPR013216">
    <property type="entry name" value="Methyltransf_11"/>
</dbReference>
<comment type="caution">
    <text evidence="8">The sequence shown here is derived from an EMBL/GenBank/DDBJ whole genome shotgun (WGS) entry which is preliminary data.</text>
</comment>
<dbReference type="PANTHER" id="PTHR44068">
    <property type="entry name" value="ZGC:194242"/>
    <property type="match status" value="1"/>
</dbReference>
<dbReference type="GO" id="GO:0032259">
    <property type="term" value="P:methylation"/>
    <property type="evidence" value="ECO:0007669"/>
    <property type="project" value="UniProtKB-KW"/>
</dbReference>
<dbReference type="SUPFAM" id="SSF53335">
    <property type="entry name" value="S-adenosyl-L-methionine-dependent methyltransferases"/>
    <property type="match status" value="1"/>
</dbReference>
<dbReference type="InterPro" id="IPR030384">
    <property type="entry name" value="MeTrfase_SMT"/>
</dbReference>
<evidence type="ECO:0000313" key="8">
    <source>
        <dbReference type="EMBL" id="KAJ5131075.1"/>
    </source>
</evidence>
<dbReference type="InterPro" id="IPR050447">
    <property type="entry name" value="Erg6_SMT_methyltransf"/>
</dbReference>
<name>A0A9W9L1T2_9EURO</name>
<dbReference type="GeneID" id="81407028"/>
<dbReference type="GO" id="GO:0003838">
    <property type="term" value="F:sterol 24-C-methyltransferase activity"/>
    <property type="evidence" value="ECO:0007669"/>
    <property type="project" value="TreeGrafter"/>
</dbReference>
<accession>A0A9W9L1T2</accession>
<dbReference type="AlphaFoldDB" id="A0A9W9L1T2"/>
<dbReference type="RefSeq" id="XP_056521454.1">
    <property type="nucleotide sequence ID" value="XM_056667858.1"/>
</dbReference>
<gene>
    <name evidence="8" type="ORF">N7515_007114</name>
</gene>
<keyword evidence="3 5" id="KW-0949">S-adenosyl-L-methionine</keyword>
<evidence type="ECO:0000259" key="7">
    <source>
        <dbReference type="PROSITE" id="PS51685"/>
    </source>
</evidence>
<keyword evidence="9" id="KW-1185">Reference proteome</keyword>
<dbReference type="GO" id="GO:0006696">
    <property type="term" value="P:ergosterol biosynthetic process"/>
    <property type="evidence" value="ECO:0007669"/>
    <property type="project" value="TreeGrafter"/>
</dbReference>
<comment type="similarity">
    <text evidence="4 5 6">Belongs to the class I-like SAM-binding methyltransferase superfamily. Erg6/SMT family.</text>
</comment>
<reference evidence="8" key="1">
    <citation type="submission" date="2022-11" db="EMBL/GenBank/DDBJ databases">
        <authorList>
            <person name="Petersen C."/>
        </authorList>
    </citation>
    <scope>NUCLEOTIDE SEQUENCE</scope>
    <source>
        <strain evidence="8">IBT 22155</strain>
    </source>
</reference>
<dbReference type="Proteomes" id="UP001149079">
    <property type="component" value="Unassembled WGS sequence"/>
</dbReference>
<dbReference type="Pfam" id="PF08241">
    <property type="entry name" value="Methyltransf_11"/>
    <property type="match status" value="1"/>
</dbReference>
<dbReference type="InterPro" id="IPR013705">
    <property type="entry name" value="Sterol_MeTrfase_C"/>
</dbReference>
<evidence type="ECO:0000256" key="1">
    <source>
        <dbReference type="ARBA" id="ARBA00022603"/>
    </source>
</evidence>
<evidence type="ECO:0000256" key="6">
    <source>
        <dbReference type="RuleBase" id="RU362025"/>
    </source>
</evidence>
<evidence type="ECO:0000256" key="2">
    <source>
        <dbReference type="ARBA" id="ARBA00022679"/>
    </source>
</evidence>
<evidence type="ECO:0000256" key="5">
    <source>
        <dbReference type="PROSITE-ProRule" id="PRU01022"/>
    </source>
</evidence>
<evidence type="ECO:0000256" key="4">
    <source>
        <dbReference type="ARBA" id="ARBA00038188"/>
    </source>
</evidence>
<dbReference type="OrthoDB" id="540004at2759"/>
<evidence type="ECO:0000313" key="9">
    <source>
        <dbReference type="Proteomes" id="UP001149079"/>
    </source>
</evidence>
<dbReference type="GO" id="GO:0005783">
    <property type="term" value="C:endoplasmic reticulum"/>
    <property type="evidence" value="ECO:0007669"/>
    <property type="project" value="TreeGrafter"/>
</dbReference>
<dbReference type="PROSITE" id="PS51685">
    <property type="entry name" value="SAM_MT_ERG6_SMT"/>
    <property type="match status" value="1"/>
</dbReference>
<dbReference type="Gene3D" id="3.40.50.150">
    <property type="entry name" value="Vaccinia Virus protein VP39"/>
    <property type="match status" value="1"/>
</dbReference>
<dbReference type="Pfam" id="PF08498">
    <property type="entry name" value="Sterol_MT_C"/>
    <property type="match status" value="1"/>
</dbReference>
<sequence>MEQDAEGYFKIWKPEHAQTDQEELAQNIEARKEGHAVLALQYYNLITDVFQWMGRMSGHLCRLSPTEPIEHSVIRHEQYLAHRVNIQEGQKVIDVGCGIGGPARAIARFTGANITGVNLNPYQIRQARQFTQEAGLGYQVNFVNENFLHMPFEDNTFDAGYAIEATCYSPNLVDVYREVFRVLKPGATFGLYEVVMTDKYDDKDPAHREVRHMIERGGGVAHVYSAAEAIAAIKEAGFELLEVDDLASRPDQIPWEKQLSNPLVAHTSWSSLAVLSFFYFARASKWGNSMVQSLVSKLEGMNILPTGSSKVTDLVVTILDGMYKGGEMKIFSPMFLMVARKPVAKERSD</sequence>
<dbReference type="CDD" id="cd02440">
    <property type="entry name" value="AdoMet_MTases"/>
    <property type="match status" value="1"/>
</dbReference>
<proteinExistence type="inferred from homology"/>
<protein>
    <submittedName>
        <fullName evidence="8">Sterol 24-c-methyltransferase</fullName>
    </submittedName>
</protein>
<reference evidence="8" key="2">
    <citation type="journal article" date="2023" name="IMA Fungus">
        <title>Comparative genomic study of the Penicillium genus elucidates a diverse pangenome and 15 lateral gene transfer events.</title>
        <authorList>
            <person name="Petersen C."/>
            <person name="Sorensen T."/>
            <person name="Nielsen M.R."/>
            <person name="Sondergaard T.E."/>
            <person name="Sorensen J.L."/>
            <person name="Fitzpatrick D.A."/>
            <person name="Frisvad J.C."/>
            <person name="Nielsen K.L."/>
        </authorList>
    </citation>
    <scope>NUCLEOTIDE SEQUENCE</scope>
    <source>
        <strain evidence="8">IBT 22155</strain>
    </source>
</reference>
<evidence type="ECO:0000256" key="3">
    <source>
        <dbReference type="ARBA" id="ARBA00022691"/>
    </source>
</evidence>
<feature type="domain" description="SAM-dependent methyltransferase Erg6/SMT-type" evidence="7">
    <location>
        <begin position="42"/>
        <end position="342"/>
    </location>
</feature>
<dbReference type="InterPro" id="IPR029063">
    <property type="entry name" value="SAM-dependent_MTases_sf"/>
</dbReference>
<dbReference type="PANTHER" id="PTHR44068:SF1">
    <property type="entry name" value="HYPOTHETICAL LOC100005854"/>
    <property type="match status" value="1"/>
</dbReference>
<organism evidence="8 9">
    <name type="scientific">Penicillium bovifimosum</name>
    <dbReference type="NCBI Taxonomy" id="126998"/>
    <lineage>
        <taxon>Eukaryota</taxon>
        <taxon>Fungi</taxon>
        <taxon>Dikarya</taxon>
        <taxon>Ascomycota</taxon>
        <taxon>Pezizomycotina</taxon>
        <taxon>Eurotiomycetes</taxon>
        <taxon>Eurotiomycetidae</taxon>
        <taxon>Eurotiales</taxon>
        <taxon>Aspergillaceae</taxon>
        <taxon>Penicillium</taxon>
    </lineage>
</organism>
<keyword evidence="1 5" id="KW-0489">Methyltransferase</keyword>
<dbReference type="EMBL" id="JAPQKL010000005">
    <property type="protein sequence ID" value="KAJ5131075.1"/>
    <property type="molecule type" value="Genomic_DNA"/>
</dbReference>